<organism evidence="1 2">
    <name type="scientific">Haematococcus lacustris</name>
    <name type="common">Green alga</name>
    <name type="synonym">Haematococcus pluvialis</name>
    <dbReference type="NCBI Taxonomy" id="44745"/>
    <lineage>
        <taxon>Eukaryota</taxon>
        <taxon>Viridiplantae</taxon>
        <taxon>Chlorophyta</taxon>
        <taxon>core chlorophytes</taxon>
        <taxon>Chlorophyceae</taxon>
        <taxon>CS clade</taxon>
        <taxon>Chlamydomonadales</taxon>
        <taxon>Haematococcaceae</taxon>
        <taxon>Haematococcus</taxon>
    </lineage>
</organism>
<accession>A0A6A0A5S4</accession>
<dbReference type="AlphaFoldDB" id="A0A6A0A5S4"/>
<protein>
    <submittedName>
        <fullName evidence="1">Uncharacterized protein</fullName>
    </submittedName>
</protein>
<proteinExistence type="predicted"/>
<sequence>HYEAASALLPHLSAVQLMGVEILDETDRFMDNEQSIPINLKGLEADLPEHLKDVLTVAERAKFTVLGGGSPPRTSTWMVQAAATATGGVSGTAHSSGQPATTVLADLAGSVFRQVYKGIA</sequence>
<evidence type="ECO:0000313" key="2">
    <source>
        <dbReference type="Proteomes" id="UP000485058"/>
    </source>
</evidence>
<dbReference type="Proteomes" id="UP000485058">
    <property type="component" value="Unassembled WGS sequence"/>
</dbReference>
<keyword evidence="2" id="KW-1185">Reference proteome</keyword>
<evidence type="ECO:0000313" key="1">
    <source>
        <dbReference type="EMBL" id="GFH27817.1"/>
    </source>
</evidence>
<gene>
    <name evidence="1" type="ORF">HaLaN_26199</name>
</gene>
<reference evidence="1 2" key="1">
    <citation type="submission" date="2020-02" db="EMBL/GenBank/DDBJ databases">
        <title>Draft genome sequence of Haematococcus lacustris strain NIES-144.</title>
        <authorList>
            <person name="Morimoto D."/>
            <person name="Nakagawa S."/>
            <person name="Yoshida T."/>
            <person name="Sawayama S."/>
        </authorList>
    </citation>
    <scope>NUCLEOTIDE SEQUENCE [LARGE SCALE GENOMIC DNA]</scope>
    <source>
        <strain evidence="1 2">NIES-144</strain>
    </source>
</reference>
<name>A0A6A0A5S4_HAELA</name>
<feature type="non-terminal residue" evidence="1">
    <location>
        <position position="1"/>
    </location>
</feature>
<comment type="caution">
    <text evidence="1">The sequence shown here is derived from an EMBL/GenBank/DDBJ whole genome shotgun (WGS) entry which is preliminary data.</text>
</comment>
<dbReference type="EMBL" id="BLLF01003632">
    <property type="protein sequence ID" value="GFH27817.1"/>
    <property type="molecule type" value="Genomic_DNA"/>
</dbReference>
<feature type="non-terminal residue" evidence="1">
    <location>
        <position position="120"/>
    </location>
</feature>